<evidence type="ECO:0000256" key="2">
    <source>
        <dbReference type="ARBA" id="ARBA00009295"/>
    </source>
</evidence>
<name>A0A0D2X1T3_CAPO3</name>
<keyword evidence="8 14" id="KW-1133">Transmembrane helix</keyword>
<keyword evidence="7" id="KW-0276">Fatty acid metabolism</keyword>
<keyword evidence="5 14" id="KW-0812">Transmembrane</keyword>
<evidence type="ECO:0000256" key="12">
    <source>
        <dbReference type="ARBA" id="ARBA00023136"/>
    </source>
</evidence>
<protein>
    <recommendedName>
        <fullName evidence="15">Cytochrome b5 heme-binding domain-containing protein</fullName>
    </recommendedName>
</protein>
<dbReference type="InterPro" id="IPR009160">
    <property type="entry name" value="Acyl-CoA_deSatase_haem/ster-bd"/>
</dbReference>
<dbReference type="eggNOG" id="KOG0537">
    <property type="taxonomic scope" value="Eukaryota"/>
</dbReference>
<evidence type="ECO:0000256" key="1">
    <source>
        <dbReference type="ARBA" id="ARBA00004141"/>
    </source>
</evidence>
<dbReference type="PANTHER" id="PTHR11351">
    <property type="entry name" value="ACYL-COA DESATURASE"/>
    <property type="match status" value="1"/>
</dbReference>
<evidence type="ECO:0000259" key="15">
    <source>
        <dbReference type="PROSITE" id="PS50255"/>
    </source>
</evidence>
<dbReference type="SUPFAM" id="SSF55856">
    <property type="entry name" value="Cytochrome b5-like heme/steroid binding domain"/>
    <property type="match status" value="1"/>
</dbReference>
<evidence type="ECO:0000256" key="6">
    <source>
        <dbReference type="ARBA" id="ARBA00022723"/>
    </source>
</evidence>
<dbReference type="InterPro" id="IPR018506">
    <property type="entry name" value="Cyt_B5_heme-BS"/>
</dbReference>
<dbReference type="OMA" id="KSQLNWG"/>
<keyword evidence="3" id="KW-0444">Lipid biosynthesis</keyword>
<dbReference type="PROSITE" id="PS00191">
    <property type="entry name" value="CYTOCHROME_B5_1"/>
    <property type="match status" value="1"/>
</dbReference>
<dbReference type="InterPro" id="IPR005804">
    <property type="entry name" value="FA_desaturase_dom"/>
</dbReference>
<feature type="transmembrane region" description="Helical" evidence="14">
    <location>
        <begin position="186"/>
        <end position="205"/>
    </location>
</feature>
<dbReference type="PANTHER" id="PTHR11351:SF31">
    <property type="entry name" value="DESATURASE 1, ISOFORM A-RELATED"/>
    <property type="match status" value="1"/>
</dbReference>
<evidence type="ECO:0000313" key="17">
    <source>
        <dbReference type="Proteomes" id="UP000008743"/>
    </source>
</evidence>
<evidence type="ECO:0000256" key="5">
    <source>
        <dbReference type="ARBA" id="ARBA00022692"/>
    </source>
</evidence>
<dbReference type="GO" id="GO:0020037">
    <property type="term" value="F:heme binding"/>
    <property type="evidence" value="ECO:0007669"/>
    <property type="project" value="InterPro"/>
</dbReference>
<dbReference type="PRINTS" id="PR00075">
    <property type="entry name" value="FACDDSATRASE"/>
</dbReference>
<keyword evidence="12 14" id="KW-0472">Membrane</keyword>
<feature type="transmembrane region" description="Helical" evidence="14">
    <location>
        <begin position="211"/>
        <end position="229"/>
    </location>
</feature>
<dbReference type="STRING" id="595528.A0A0D2X1T3"/>
<keyword evidence="6" id="KW-0479">Metal-binding</keyword>
<comment type="subcellular location">
    <subcellularLocation>
        <location evidence="1">Membrane</location>
        <topology evidence="1">Multi-pass membrane protein</topology>
    </subcellularLocation>
</comment>
<dbReference type="PROSITE" id="PS50255">
    <property type="entry name" value="CYTOCHROME_B5_2"/>
    <property type="match status" value="1"/>
</dbReference>
<dbReference type="OrthoDB" id="10260134at2759"/>
<evidence type="ECO:0000256" key="8">
    <source>
        <dbReference type="ARBA" id="ARBA00022989"/>
    </source>
</evidence>
<feature type="transmembrane region" description="Helical" evidence="14">
    <location>
        <begin position="107"/>
        <end position="126"/>
    </location>
</feature>
<dbReference type="GO" id="GO:0006636">
    <property type="term" value="P:unsaturated fatty acid biosynthetic process"/>
    <property type="evidence" value="ECO:0007669"/>
    <property type="project" value="InterPro"/>
</dbReference>
<evidence type="ECO:0000256" key="14">
    <source>
        <dbReference type="SAM" id="Phobius"/>
    </source>
</evidence>
<dbReference type="EMBL" id="KE346362">
    <property type="protein sequence ID" value="KJE91359.1"/>
    <property type="molecule type" value="Genomic_DNA"/>
</dbReference>
<keyword evidence="17" id="KW-1185">Reference proteome</keyword>
<dbReference type="Gene3D" id="3.10.120.10">
    <property type="entry name" value="Cytochrome b5-like heme/steroid binding domain"/>
    <property type="match status" value="1"/>
</dbReference>
<dbReference type="Pfam" id="PF00173">
    <property type="entry name" value="Cyt-b5"/>
    <property type="match status" value="1"/>
</dbReference>
<keyword evidence="13" id="KW-0275">Fatty acid biosynthesis</keyword>
<evidence type="ECO:0000256" key="7">
    <source>
        <dbReference type="ARBA" id="ARBA00022832"/>
    </source>
</evidence>
<evidence type="ECO:0000313" key="16">
    <source>
        <dbReference type="EMBL" id="KJE91359.1"/>
    </source>
</evidence>
<dbReference type="Proteomes" id="UP000008743">
    <property type="component" value="Unassembled WGS sequence"/>
</dbReference>
<dbReference type="PIRSF" id="PIRSF000345">
    <property type="entry name" value="OLE1"/>
    <property type="match status" value="1"/>
</dbReference>
<evidence type="ECO:0000256" key="9">
    <source>
        <dbReference type="ARBA" id="ARBA00023002"/>
    </source>
</evidence>
<dbReference type="GO" id="GO:0005506">
    <property type="term" value="F:iron ion binding"/>
    <property type="evidence" value="ECO:0007669"/>
    <property type="project" value="TreeGrafter"/>
</dbReference>
<comment type="similarity">
    <text evidence="2">Belongs to the fatty acid desaturase type 1 family.</text>
</comment>
<gene>
    <name evidence="16" type="ORF">CAOG_002503</name>
</gene>
<sequence>MTLDIFKVGQQLVLPAAAAAVCLTWSLTAQPHVPPTFASTTVANSDTVIPATPLATLPIAGRAVEFTLPALHLPTAVLAVALYYVFGFCYTAGYHRLWAHQAFVARLPLRLALALGGAANFVGSALTWSRDHRSHHRHIDTKDDPFNIQAGFFHVYPASLFAATSKIGTADVSDLKADWILMLQHGLYMPLAIAVGWILPAWIAGHYWNDAVGGLFYAGVLRAVLFAHIQRFTDALGHTIGTQPYSSRTSARNNAFLSCVTFGENFLNFHYEFPRDYRMGIRAFHIDLTKWVLKALSLVSLVHSLHTTPLKEALLLRVQRKQEKLDAIKAGVKFGPEPEQLPVMTLAEVKAQTGTGRSLVIMDGLVLDMTEFVTEHPGGTAILTPKVGKDITIAFNGGVQRHSKAARNLAALMRVGRLPELEAASVLRTAKSEGESTEHAKQA</sequence>
<dbReference type="SMART" id="SM01117">
    <property type="entry name" value="Cyt-b5"/>
    <property type="match status" value="1"/>
</dbReference>
<dbReference type="GO" id="GO:0005789">
    <property type="term" value="C:endoplasmic reticulum membrane"/>
    <property type="evidence" value="ECO:0007669"/>
    <property type="project" value="TreeGrafter"/>
</dbReference>
<dbReference type="RefSeq" id="XP_004349253.1">
    <property type="nucleotide sequence ID" value="XM_004349203.2"/>
</dbReference>
<dbReference type="eggNOG" id="KOG1600">
    <property type="taxonomic scope" value="Eukaryota"/>
</dbReference>
<evidence type="ECO:0000256" key="4">
    <source>
        <dbReference type="ARBA" id="ARBA00022617"/>
    </source>
</evidence>
<keyword evidence="9" id="KW-0560">Oxidoreductase</keyword>
<dbReference type="InterPro" id="IPR015876">
    <property type="entry name" value="Acyl-CoA_DS"/>
</dbReference>
<evidence type="ECO:0000256" key="10">
    <source>
        <dbReference type="ARBA" id="ARBA00023004"/>
    </source>
</evidence>
<evidence type="ECO:0000256" key="13">
    <source>
        <dbReference type="ARBA" id="ARBA00023160"/>
    </source>
</evidence>
<dbReference type="PhylomeDB" id="A0A0D2X1T3"/>
<dbReference type="InterPro" id="IPR036400">
    <property type="entry name" value="Cyt_B5-like_heme/steroid_sf"/>
</dbReference>
<dbReference type="AlphaFoldDB" id="A0A0D2X1T3"/>
<keyword evidence="4" id="KW-0349">Heme</keyword>
<reference evidence="17" key="1">
    <citation type="submission" date="2011-02" db="EMBL/GenBank/DDBJ databases">
        <title>The Genome Sequence of Capsaspora owczarzaki ATCC 30864.</title>
        <authorList>
            <person name="Russ C."/>
            <person name="Cuomo C."/>
            <person name="Burger G."/>
            <person name="Gray M.W."/>
            <person name="Holland P.W.H."/>
            <person name="King N."/>
            <person name="Lang F.B.F."/>
            <person name="Roger A.J."/>
            <person name="Ruiz-Trillo I."/>
            <person name="Young S.K."/>
            <person name="Zeng Q."/>
            <person name="Gargeya S."/>
            <person name="Alvarado L."/>
            <person name="Berlin A."/>
            <person name="Chapman S.B."/>
            <person name="Chen Z."/>
            <person name="Freedman E."/>
            <person name="Gellesch M."/>
            <person name="Goldberg J."/>
            <person name="Griggs A."/>
            <person name="Gujja S."/>
            <person name="Heilman E."/>
            <person name="Heiman D."/>
            <person name="Howarth C."/>
            <person name="Mehta T."/>
            <person name="Neiman D."/>
            <person name="Pearson M."/>
            <person name="Roberts A."/>
            <person name="Saif S."/>
            <person name="Shea T."/>
            <person name="Shenoy N."/>
            <person name="Sisk P."/>
            <person name="Stolte C."/>
            <person name="Sykes S."/>
            <person name="White J."/>
            <person name="Yandava C."/>
            <person name="Haas B."/>
            <person name="Nusbaum C."/>
            <person name="Birren B."/>
        </authorList>
    </citation>
    <scope>NUCLEOTIDE SEQUENCE</scope>
    <source>
        <strain evidence="17">ATCC 30864</strain>
    </source>
</reference>
<dbReference type="InterPro" id="IPR001199">
    <property type="entry name" value="Cyt_B5-like_heme/steroid-bd"/>
</dbReference>
<keyword evidence="11" id="KW-0443">Lipid metabolism</keyword>
<keyword evidence="10" id="KW-0408">Iron</keyword>
<dbReference type="CDD" id="cd03505">
    <property type="entry name" value="Delta9-FADS-like"/>
    <property type="match status" value="1"/>
</dbReference>
<dbReference type="InParanoid" id="A0A0D2X1T3"/>
<dbReference type="Pfam" id="PF00487">
    <property type="entry name" value="FA_desaturase"/>
    <property type="match status" value="1"/>
</dbReference>
<organism evidence="16 17">
    <name type="scientific">Capsaspora owczarzaki (strain ATCC 30864)</name>
    <dbReference type="NCBI Taxonomy" id="595528"/>
    <lineage>
        <taxon>Eukaryota</taxon>
        <taxon>Filasterea</taxon>
        <taxon>Capsaspora</taxon>
    </lineage>
</organism>
<feature type="transmembrane region" description="Helical" evidence="14">
    <location>
        <begin position="76"/>
        <end position="95"/>
    </location>
</feature>
<accession>A0A0D2X1T3</accession>
<evidence type="ECO:0000256" key="3">
    <source>
        <dbReference type="ARBA" id="ARBA00022516"/>
    </source>
</evidence>
<dbReference type="GO" id="GO:0004768">
    <property type="term" value="F:stearoyl-CoA 9-desaturase activity"/>
    <property type="evidence" value="ECO:0007669"/>
    <property type="project" value="InterPro"/>
</dbReference>
<evidence type="ECO:0000256" key="11">
    <source>
        <dbReference type="ARBA" id="ARBA00023098"/>
    </source>
</evidence>
<proteinExistence type="inferred from homology"/>
<feature type="domain" description="Cytochrome b5 heme-binding" evidence="15">
    <location>
        <begin position="341"/>
        <end position="419"/>
    </location>
</feature>